<sequence length="166" mass="18263">MPFGKRRRANGTRTATPGARRFRHRITPPGCSENLGSRQVSWLRACQSSDRRLLRLPTGVVDAHAVALQQSNPSQLRGQPRHRPRSLLSFDPWPKNLESARLRRARGTVNRQCARSSRLAGERAIEPCTSAAHTCAAVTAIDAPAPPMISYTPCYGCPLQGETGNR</sequence>
<feature type="compositionally biased region" description="Basic residues" evidence="1">
    <location>
        <begin position="1"/>
        <end position="10"/>
    </location>
</feature>
<dbReference type="HOGENOM" id="CLU_1601289_0_0_6"/>
<evidence type="ECO:0000313" key="3">
    <source>
        <dbReference type="Proteomes" id="UP000013940"/>
    </source>
</evidence>
<dbReference type="AlphaFoldDB" id="A0A2C9EP76"/>
<gene>
    <name evidence="2" type="ORF">PFLCHA0_c36970</name>
</gene>
<dbReference type="EMBL" id="CP003190">
    <property type="protein sequence ID" value="AGL85464.1"/>
    <property type="molecule type" value="Genomic_DNA"/>
</dbReference>
<proteinExistence type="predicted"/>
<reference evidence="3" key="1">
    <citation type="journal article" date="2014" name="Genome Announc.">
        <title>Full-genome sequence of the plant growth-promoting bacterium Pseudomonas protegens CHA0.</title>
        <authorList>
            <person name="Jousset A."/>
            <person name="Schuldes J."/>
            <person name="Keel C."/>
            <person name="Maurhofer M."/>
            <person name="Daniel R."/>
            <person name="Scheu S."/>
            <person name="Thuermer A."/>
        </authorList>
    </citation>
    <scope>NUCLEOTIDE SEQUENCE [LARGE SCALE GENOMIC DNA]</scope>
    <source>
        <strain evidence="3">DSM 19095 / LMG 27888 / CFBP 6595 / CHA0</strain>
    </source>
</reference>
<name>A0A2C9EP76_PSEPH</name>
<organism evidence="2 3">
    <name type="scientific">Pseudomonas protegens (strain DSM 19095 / LMG 27888 / CFBP 6595 / CHA0)</name>
    <dbReference type="NCBI Taxonomy" id="1124983"/>
    <lineage>
        <taxon>Bacteria</taxon>
        <taxon>Pseudomonadati</taxon>
        <taxon>Pseudomonadota</taxon>
        <taxon>Gammaproteobacteria</taxon>
        <taxon>Pseudomonadales</taxon>
        <taxon>Pseudomonadaceae</taxon>
        <taxon>Pseudomonas</taxon>
    </lineage>
</organism>
<accession>A0A2C9EP76</accession>
<protein>
    <submittedName>
        <fullName evidence="2">Uncharacterized protein</fullName>
    </submittedName>
</protein>
<evidence type="ECO:0000256" key="1">
    <source>
        <dbReference type="SAM" id="MobiDB-lite"/>
    </source>
</evidence>
<dbReference type="Proteomes" id="UP000013940">
    <property type="component" value="Chromosome"/>
</dbReference>
<dbReference type="KEGG" id="pprc:PFLCHA0_c36970"/>
<evidence type="ECO:0000313" key="2">
    <source>
        <dbReference type="EMBL" id="AGL85464.1"/>
    </source>
</evidence>
<feature type="region of interest" description="Disordered" evidence="1">
    <location>
        <begin position="1"/>
        <end position="28"/>
    </location>
</feature>